<dbReference type="PANTHER" id="PTHR48022:SF10">
    <property type="entry name" value="MAJOR FACILITATOR SUPERFAMILY (MFS) PROFILE DOMAIN-CONTAINING PROTEIN"/>
    <property type="match status" value="1"/>
</dbReference>
<sequence>MVDNSLSSTTLWQNRKCLFLCCLVSMANMQYGFDLAAVGSLQAMPGFLKVFGYPSPRSESGYAIDSTVQQLITSLLTLGSFVSSLVAGFFSSYLGRRHALWLACIFNAIACGIQIGTSSAGLLYLGRLLLGFANGFLVTFSNIYTAEVAPAHMRGVMVALFAYWVNIGSIMGAAVDNKTKDRFDKLSYRIPLACLYIVPTLLFIALFFVPESPRWLLHRGKEEAARKALEQLRGSSYAKLLSSVNPNSGEEENDSEASTTVIPTLLEVEWAEMVKGVQEEKREQGNVAALDMFRGELVASQIFPTPF</sequence>
<evidence type="ECO:0000259" key="7">
    <source>
        <dbReference type="PROSITE" id="PS50850"/>
    </source>
</evidence>
<dbReference type="InterPro" id="IPR036259">
    <property type="entry name" value="MFS_trans_sf"/>
</dbReference>
<dbReference type="InterPro" id="IPR050360">
    <property type="entry name" value="MFS_Sugar_Transporters"/>
</dbReference>
<dbReference type="OrthoDB" id="6133115at2759"/>
<dbReference type="SUPFAM" id="SSF103473">
    <property type="entry name" value="MFS general substrate transporter"/>
    <property type="match status" value="1"/>
</dbReference>
<reference evidence="8" key="1">
    <citation type="submission" date="2022-11" db="EMBL/GenBank/DDBJ databases">
        <authorList>
            <person name="Petersen C."/>
        </authorList>
    </citation>
    <scope>NUCLEOTIDE SEQUENCE</scope>
    <source>
        <strain evidence="8">IBT 30761</strain>
    </source>
</reference>
<evidence type="ECO:0000313" key="8">
    <source>
        <dbReference type="EMBL" id="KAJ5089834.1"/>
    </source>
</evidence>
<dbReference type="GO" id="GO:0016020">
    <property type="term" value="C:membrane"/>
    <property type="evidence" value="ECO:0007669"/>
    <property type="project" value="UniProtKB-SubCell"/>
</dbReference>
<dbReference type="PROSITE" id="PS00217">
    <property type="entry name" value="SUGAR_TRANSPORT_2"/>
    <property type="match status" value="1"/>
</dbReference>
<dbReference type="InterPro" id="IPR005829">
    <property type="entry name" value="Sugar_transporter_CS"/>
</dbReference>
<organism evidence="8 9">
    <name type="scientific">Penicillium argentinense</name>
    <dbReference type="NCBI Taxonomy" id="1131581"/>
    <lineage>
        <taxon>Eukaryota</taxon>
        <taxon>Fungi</taxon>
        <taxon>Dikarya</taxon>
        <taxon>Ascomycota</taxon>
        <taxon>Pezizomycotina</taxon>
        <taxon>Eurotiomycetes</taxon>
        <taxon>Eurotiomycetidae</taxon>
        <taxon>Eurotiales</taxon>
        <taxon>Aspergillaceae</taxon>
        <taxon>Penicillium</taxon>
    </lineage>
</organism>
<comment type="similarity">
    <text evidence="2">Belongs to the major facilitator superfamily. Sugar transporter (TC 2.A.1.1) family.</text>
</comment>
<dbReference type="RefSeq" id="XP_056471816.1">
    <property type="nucleotide sequence ID" value="XM_056621010.1"/>
</dbReference>
<keyword evidence="5 6" id="KW-0472">Membrane</keyword>
<dbReference type="InterPro" id="IPR005828">
    <property type="entry name" value="MFS_sugar_transport-like"/>
</dbReference>
<feature type="transmembrane region" description="Helical" evidence="6">
    <location>
        <begin position="122"/>
        <end position="144"/>
    </location>
</feature>
<feature type="transmembrane region" description="Helical" evidence="6">
    <location>
        <begin position="67"/>
        <end position="87"/>
    </location>
</feature>
<reference evidence="8" key="2">
    <citation type="journal article" date="2023" name="IMA Fungus">
        <title>Comparative genomic study of the Penicillium genus elucidates a diverse pangenome and 15 lateral gene transfer events.</title>
        <authorList>
            <person name="Petersen C."/>
            <person name="Sorensen T."/>
            <person name="Nielsen M.R."/>
            <person name="Sondergaard T.E."/>
            <person name="Sorensen J.L."/>
            <person name="Fitzpatrick D.A."/>
            <person name="Frisvad J.C."/>
            <person name="Nielsen K.L."/>
        </authorList>
    </citation>
    <scope>NUCLEOTIDE SEQUENCE</scope>
    <source>
        <strain evidence="8">IBT 30761</strain>
    </source>
</reference>
<dbReference type="AlphaFoldDB" id="A0A9W9K1P5"/>
<dbReference type="Pfam" id="PF00083">
    <property type="entry name" value="Sugar_tr"/>
    <property type="match status" value="1"/>
</dbReference>
<evidence type="ECO:0000256" key="6">
    <source>
        <dbReference type="SAM" id="Phobius"/>
    </source>
</evidence>
<protein>
    <submittedName>
        <fullName evidence="8">General substrate transporter</fullName>
    </submittedName>
</protein>
<dbReference type="GO" id="GO:0005351">
    <property type="term" value="F:carbohydrate:proton symporter activity"/>
    <property type="evidence" value="ECO:0007669"/>
    <property type="project" value="TreeGrafter"/>
</dbReference>
<keyword evidence="3 6" id="KW-0812">Transmembrane</keyword>
<feature type="transmembrane region" description="Helical" evidence="6">
    <location>
        <begin position="99"/>
        <end position="116"/>
    </location>
</feature>
<evidence type="ECO:0000313" key="9">
    <source>
        <dbReference type="Proteomes" id="UP001149074"/>
    </source>
</evidence>
<keyword evidence="4 6" id="KW-1133">Transmembrane helix</keyword>
<dbReference type="EMBL" id="JAPQKI010000009">
    <property type="protein sequence ID" value="KAJ5089834.1"/>
    <property type="molecule type" value="Genomic_DNA"/>
</dbReference>
<evidence type="ECO:0000256" key="5">
    <source>
        <dbReference type="ARBA" id="ARBA00023136"/>
    </source>
</evidence>
<dbReference type="InterPro" id="IPR020846">
    <property type="entry name" value="MFS_dom"/>
</dbReference>
<comment type="caution">
    <text evidence="8">The sequence shown here is derived from an EMBL/GenBank/DDBJ whole genome shotgun (WGS) entry which is preliminary data.</text>
</comment>
<dbReference type="Gene3D" id="1.20.1250.20">
    <property type="entry name" value="MFS general substrate transporter like domains"/>
    <property type="match status" value="1"/>
</dbReference>
<dbReference type="Proteomes" id="UP001149074">
    <property type="component" value="Unassembled WGS sequence"/>
</dbReference>
<feature type="transmembrane region" description="Helical" evidence="6">
    <location>
        <begin position="187"/>
        <end position="209"/>
    </location>
</feature>
<evidence type="ECO:0000256" key="2">
    <source>
        <dbReference type="ARBA" id="ARBA00010992"/>
    </source>
</evidence>
<dbReference type="GeneID" id="81359989"/>
<feature type="transmembrane region" description="Helical" evidence="6">
    <location>
        <begin position="156"/>
        <end position="175"/>
    </location>
</feature>
<accession>A0A9W9K1P5</accession>
<evidence type="ECO:0000256" key="4">
    <source>
        <dbReference type="ARBA" id="ARBA00022989"/>
    </source>
</evidence>
<evidence type="ECO:0000256" key="1">
    <source>
        <dbReference type="ARBA" id="ARBA00004141"/>
    </source>
</evidence>
<keyword evidence="9" id="KW-1185">Reference proteome</keyword>
<dbReference type="PANTHER" id="PTHR48022">
    <property type="entry name" value="PLASTIDIC GLUCOSE TRANSPORTER 4"/>
    <property type="match status" value="1"/>
</dbReference>
<evidence type="ECO:0000256" key="3">
    <source>
        <dbReference type="ARBA" id="ARBA00022692"/>
    </source>
</evidence>
<proteinExistence type="inferred from homology"/>
<name>A0A9W9K1P5_9EURO</name>
<feature type="domain" description="Major facilitator superfamily (MFS) profile" evidence="7">
    <location>
        <begin position="20"/>
        <end position="307"/>
    </location>
</feature>
<comment type="subcellular location">
    <subcellularLocation>
        <location evidence="1">Membrane</location>
        <topology evidence="1">Multi-pass membrane protein</topology>
    </subcellularLocation>
</comment>
<gene>
    <name evidence="8" type="ORF">N7532_008518</name>
</gene>
<dbReference type="PROSITE" id="PS50850">
    <property type="entry name" value="MFS"/>
    <property type="match status" value="1"/>
</dbReference>